<comment type="cofactor">
    <cofactor evidence="1">
        <name>(R)-lipoate</name>
        <dbReference type="ChEBI" id="CHEBI:83088"/>
    </cofactor>
</comment>
<dbReference type="PROSITE" id="PS50968">
    <property type="entry name" value="BIOTINYL_LIPOYL"/>
    <property type="match status" value="1"/>
</dbReference>
<dbReference type="Pfam" id="PF00364">
    <property type="entry name" value="Biotin_lipoyl"/>
    <property type="match status" value="1"/>
</dbReference>
<evidence type="ECO:0000259" key="3">
    <source>
        <dbReference type="PROSITE" id="PS50968"/>
    </source>
</evidence>
<keyword evidence="5" id="KW-1185">Reference proteome</keyword>
<dbReference type="PATRIC" id="fig|1114963.3.peg.4077"/>
<reference evidence="4 5" key="1">
    <citation type="journal article" date="2015" name="G3 (Bethesda)">
        <title>Insights into Ongoing Evolution of the Hexachlorocyclohexane Catabolic Pathway from Comparative Genomics of Ten Sphingomonadaceae Strains.</title>
        <authorList>
            <person name="Pearce S.L."/>
            <person name="Oakeshott J.G."/>
            <person name="Pandey G."/>
        </authorList>
    </citation>
    <scope>NUCLEOTIDE SEQUENCE [LARGE SCALE GENOMIC DNA]</scope>
    <source>
        <strain evidence="4 5">LL02</strain>
    </source>
</reference>
<dbReference type="CDD" id="cd06849">
    <property type="entry name" value="lipoyl_domain"/>
    <property type="match status" value="1"/>
</dbReference>
<dbReference type="PROSITE" id="PS00189">
    <property type="entry name" value="LIPOYL"/>
    <property type="match status" value="1"/>
</dbReference>
<dbReference type="PANTHER" id="PTHR46438:SF11">
    <property type="entry name" value="LIPASE-RELATED"/>
    <property type="match status" value="1"/>
</dbReference>
<dbReference type="SUPFAM" id="SSF51230">
    <property type="entry name" value="Single hybrid motif"/>
    <property type="match status" value="1"/>
</dbReference>
<sequence length="389" mass="40433">MTGLHLVTMPKWGLSMEEGTLVAWHRQQGETVAAGEDLIDVETTKITNTIEASASGVVRRVLVAPGTTAKCGTPLAVIGPADASDADIDRLVAERPDIGTQSGITSIAAAEPSTIDVASNHGGTTRIRYLDTGSGDETIVLIHGFGGDLESWMFNQPAWSRQHRVIALDLPGHGASGKAVGDGSASWLATVLGNLLDAIAPGPVHLVAHSFGAIVARHVAQADPGRVRSFTALAPADLGRVSQAYIEGFLGARRRSELMSATAMLFADKTLATRDMAEALLRYKRLDGVMPALAAIDAANFHVDRADSSATAWWRGIGASALLIRGGQDEVVTADEAIWSDADTAAAGFETLDIATAGHMPHLEAADTINARVAAHVGQHSAAAPGNAA</sequence>
<name>A0A0J7XJR2_9SPHN</name>
<dbReference type="InterPro" id="IPR000089">
    <property type="entry name" value="Biotin_lipoyl"/>
</dbReference>
<dbReference type="InterPro" id="IPR029058">
    <property type="entry name" value="AB_hydrolase_fold"/>
</dbReference>
<dbReference type="PRINTS" id="PR00111">
    <property type="entry name" value="ABHYDROLASE"/>
</dbReference>
<organism evidence="4 5">
    <name type="scientific">Novosphingobium barchaimii LL02</name>
    <dbReference type="NCBI Taxonomy" id="1114963"/>
    <lineage>
        <taxon>Bacteria</taxon>
        <taxon>Pseudomonadati</taxon>
        <taxon>Pseudomonadota</taxon>
        <taxon>Alphaproteobacteria</taxon>
        <taxon>Sphingomonadales</taxon>
        <taxon>Sphingomonadaceae</taxon>
        <taxon>Novosphingobium</taxon>
    </lineage>
</organism>
<dbReference type="OrthoDB" id="8680283at2"/>
<dbReference type="Pfam" id="PF00561">
    <property type="entry name" value="Abhydrolase_1"/>
    <property type="match status" value="1"/>
</dbReference>
<gene>
    <name evidence="4" type="ORF">V474_02295</name>
</gene>
<evidence type="ECO:0000256" key="2">
    <source>
        <dbReference type="ARBA" id="ARBA00022823"/>
    </source>
</evidence>
<dbReference type="EMBL" id="JACU01000010">
    <property type="protein sequence ID" value="KMS51894.1"/>
    <property type="molecule type" value="Genomic_DNA"/>
</dbReference>
<dbReference type="PANTHER" id="PTHR46438">
    <property type="entry name" value="ALPHA/BETA-HYDROLASES SUPERFAMILY PROTEIN"/>
    <property type="match status" value="1"/>
</dbReference>
<dbReference type="AlphaFoldDB" id="A0A0J7XJR2"/>
<dbReference type="InterPro" id="IPR003016">
    <property type="entry name" value="2-oxoA_DH_lipoyl-BS"/>
</dbReference>
<protein>
    <recommendedName>
        <fullName evidence="3">Lipoyl-binding domain-containing protein</fullName>
    </recommendedName>
</protein>
<evidence type="ECO:0000313" key="4">
    <source>
        <dbReference type="EMBL" id="KMS51894.1"/>
    </source>
</evidence>
<dbReference type="Gene3D" id="2.40.50.100">
    <property type="match status" value="1"/>
</dbReference>
<dbReference type="RefSeq" id="WP_059153063.1">
    <property type="nucleotide sequence ID" value="NZ_KQ130457.1"/>
</dbReference>
<dbReference type="NCBIfam" id="NF011457">
    <property type="entry name" value="PRK14875.1"/>
    <property type="match status" value="1"/>
</dbReference>
<comment type="caution">
    <text evidence="4">The sequence shown here is derived from an EMBL/GenBank/DDBJ whole genome shotgun (WGS) entry which is preliminary data.</text>
</comment>
<proteinExistence type="predicted"/>
<dbReference type="Gene3D" id="3.40.50.1820">
    <property type="entry name" value="alpha/beta hydrolase"/>
    <property type="match status" value="1"/>
</dbReference>
<dbReference type="SUPFAM" id="SSF53474">
    <property type="entry name" value="alpha/beta-Hydrolases"/>
    <property type="match status" value="1"/>
</dbReference>
<dbReference type="Proteomes" id="UP000052268">
    <property type="component" value="Unassembled WGS sequence"/>
</dbReference>
<dbReference type="InterPro" id="IPR000073">
    <property type="entry name" value="AB_hydrolase_1"/>
</dbReference>
<dbReference type="InterPro" id="IPR011053">
    <property type="entry name" value="Single_hybrid_motif"/>
</dbReference>
<accession>A0A0J7XJR2</accession>
<keyword evidence="2" id="KW-0450">Lipoyl</keyword>
<evidence type="ECO:0000256" key="1">
    <source>
        <dbReference type="ARBA" id="ARBA00001938"/>
    </source>
</evidence>
<evidence type="ECO:0000313" key="5">
    <source>
        <dbReference type="Proteomes" id="UP000052268"/>
    </source>
</evidence>
<feature type="domain" description="Lipoyl-binding" evidence="3">
    <location>
        <begin position="4"/>
        <end position="79"/>
    </location>
</feature>